<gene>
    <name evidence="2" type="ORF">AMORRO_LOCUS10781</name>
</gene>
<dbReference type="GO" id="GO:0006606">
    <property type="term" value="P:protein import into nucleus"/>
    <property type="evidence" value="ECO:0007669"/>
    <property type="project" value="TreeGrafter"/>
</dbReference>
<feature type="non-terminal residue" evidence="2">
    <location>
        <position position="1"/>
    </location>
</feature>
<dbReference type="AlphaFoldDB" id="A0A9N9E9U6"/>
<dbReference type="GO" id="GO:0006999">
    <property type="term" value="P:nuclear pore organization"/>
    <property type="evidence" value="ECO:0007669"/>
    <property type="project" value="TreeGrafter"/>
</dbReference>
<organism evidence="2 3">
    <name type="scientific">Acaulospora morrowiae</name>
    <dbReference type="NCBI Taxonomy" id="94023"/>
    <lineage>
        <taxon>Eukaryota</taxon>
        <taxon>Fungi</taxon>
        <taxon>Fungi incertae sedis</taxon>
        <taxon>Mucoromycota</taxon>
        <taxon>Glomeromycotina</taxon>
        <taxon>Glomeromycetes</taxon>
        <taxon>Diversisporales</taxon>
        <taxon>Acaulosporaceae</taxon>
        <taxon>Acaulospora</taxon>
    </lineage>
</organism>
<sequence>ICHQKNQCCGRVNLTEIIYDLPTAIVSEGRDVISDIREGDKTEIIIKLIGTPPFRFTYTRRELLINGKERKPGRILETQTVMNIHKYNHSIYTSQQGIFQVIHVGDQYCEYPRSFDILH</sequence>
<name>A0A9N9E9U6_9GLOM</name>
<protein>
    <submittedName>
        <fullName evidence="2">16294_t:CDS:1</fullName>
    </submittedName>
</protein>
<keyword evidence="3" id="KW-1185">Reference proteome</keyword>
<evidence type="ECO:0000313" key="2">
    <source>
        <dbReference type="EMBL" id="CAG8670063.1"/>
    </source>
</evidence>
<accession>A0A9N9E9U6</accession>
<dbReference type="GO" id="GO:0070762">
    <property type="term" value="C:nuclear pore transmembrane ring"/>
    <property type="evidence" value="ECO:0007669"/>
    <property type="project" value="TreeGrafter"/>
</dbReference>
<dbReference type="OrthoDB" id="5529162at2759"/>
<evidence type="ECO:0000313" key="3">
    <source>
        <dbReference type="Proteomes" id="UP000789342"/>
    </source>
</evidence>
<dbReference type="InterPro" id="IPR056541">
    <property type="entry name" value="Ig-like_POM152"/>
</dbReference>
<dbReference type="Pfam" id="PF24312">
    <property type="entry name" value="Ig-like_POM152"/>
    <property type="match status" value="1"/>
</dbReference>
<dbReference type="GO" id="GO:0017056">
    <property type="term" value="F:structural constituent of nuclear pore"/>
    <property type="evidence" value="ECO:0007669"/>
    <property type="project" value="InterPro"/>
</dbReference>
<dbReference type="PANTHER" id="PTHR28206">
    <property type="entry name" value="NUCLEOPORIN POM152"/>
    <property type="match status" value="1"/>
</dbReference>
<reference evidence="2" key="1">
    <citation type="submission" date="2021-06" db="EMBL/GenBank/DDBJ databases">
        <authorList>
            <person name="Kallberg Y."/>
            <person name="Tangrot J."/>
            <person name="Rosling A."/>
        </authorList>
    </citation>
    <scope>NUCLEOTIDE SEQUENCE</scope>
    <source>
        <strain evidence="2">CL551</strain>
    </source>
</reference>
<evidence type="ECO:0000259" key="1">
    <source>
        <dbReference type="Pfam" id="PF24312"/>
    </source>
</evidence>
<dbReference type="InterPro" id="IPR037701">
    <property type="entry name" value="Pom152"/>
</dbReference>
<dbReference type="EMBL" id="CAJVPV010012448">
    <property type="protein sequence ID" value="CAG8670063.1"/>
    <property type="molecule type" value="Genomic_DNA"/>
</dbReference>
<proteinExistence type="predicted"/>
<dbReference type="Proteomes" id="UP000789342">
    <property type="component" value="Unassembled WGS sequence"/>
</dbReference>
<comment type="caution">
    <text evidence="2">The sequence shown here is derived from an EMBL/GenBank/DDBJ whole genome shotgun (WGS) entry which is preliminary data.</text>
</comment>
<dbReference type="PANTHER" id="PTHR28206:SF1">
    <property type="entry name" value="NUCLEOPORIN POM152"/>
    <property type="match status" value="1"/>
</dbReference>
<feature type="domain" description="Nucleoporin POM152 Ig-like" evidence="1">
    <location>
        <begin position="35"/>
        <end position="110"/>
    </location>
</feature>